<evidence type="ECO:0000313" key="1">
    <source>
        <dbReference type="EMBL" id="GBN59698.1"/>
    </source>
</evidence>
<keyword evidence="5" id="KW-1185">Reference proteome</keyword>
<evidence type="ECO:0000313" key="5">
    <source>
        <dbReference type="Proteomes" id="UP000499080"/>
    </source>
</evidence>
<accession>A0A4Y2Q6D5</accession>
<dbReference type="EMBL" id="BGPR01013422">
    <property type="protein sequence ID" value="GBN60574.1"/>
    <property type="molecule type" value="Genomic_DNA"/>
</dbReference>
<sequence>MLTFRHGDRADANEKLEKRWRGFSGSVLNRWICGLPIAHHVCEAIEKFCNIFTISSNQHVELRSGRIQISEIHCQKFEAWFRQHSPFINKVDLFSLASRLAADDDTSCCKAVSDGKQSLQRIRTGITKFGSLKLKRAGMAKNMPSSTSKVILEKDVIEVDTTRLFLRILCTLHSPDDLQECFTFELSTVPMALFEKDEESNAL</sequence>
<dbReference type="Proteomes" id="UP000499080">
    <property type="component" value="Unassembled WGS sequence"/>
</dbReference>
<evidence type="ECO:0000313" key="2">
    <source>
        <dbReference type="EMBL" id="GBN59699.1"/>
    </source>
</evidence>
<gene>
    <name evidence="4" type="ORF">AVEN_105907_1</name>
    <name evidence="2" type="ORF">AVEN_155799_1</name>
    <name evidence="1" type="ORF">AVEN_245335_1</name>
    <name evidence="3" type="ORF">AVEN_259339_1</name>
</gene>
<dbReference type="EMBL" id="BGPR01013421">
    <property type="protein sequence ID" value="GBN60567.1"/>
    <property type="molecule type" value="Genomic_DNA"/>
</dbReference>
<dbReference type="OrthoDB" id="7699940at2759"/>
<dbReference type="AlphaFoldDB" id="A0A4Y2Q6D5"/>
<organism evidence="1 5">
    <name type="scientific">Araneus ventricosus</name>
    <name type="common">Orbweaver spider</name>
    <name type="synonym">Epeira ventricosa</name>
    <dbReference type="NCBI Taxonomy" id="182803"/>
    <lineage>
        <taxon>Eukaryota</taxon>
        <taxon>Metazoa</taxon>
        <taxon>Ecdysozoa</taxon>
        <taxon>Arthropoda</taxon>
        <taxon>Chelicerata</taxon>
        <taxon>Arachnida</taxon>
        <taxon>Araneae</taxon>
        <taxon>Araneomorphae</taxon>
        <taxon>Entelegynae</taxon>
        <taxon>Araneoidea</taxon>
        <taxon>Araneidae</taxon>
        <taxon>Araneus</taxon>
    </lineage>
</organism>
<dbReference type="EMBL" id="BGPR01013218">
    <property type="protein sequence ID" value="GBN59698.1"/>
    <property type="molecule type" value="Genomic_DNA"/>
</dbReference>
<protein>
    <submittedName>
        <fullName evidence="1">Uncharacterized protein</fullName>
    </submittedName>
</protein>
<name>A0A4Y2Q6D5_ARAVE</name>
<evidence type="ECO:0000313" key="4">
    <source>
        <dbReference type="EMBL" id="GBN60574.1"/>
    </source>
</evidence>
<dbReference type="EMBL" id="BGPR01013219">
    <property type="protein sequence ID" value="GBN59699.1"/>
    <property type="molecule type" value="Genomic_DNA"/>
</dbReference>
<reference evidence="1 5" key="1">
    <citation type="journal article" date="2019" name="Sci. Rep.">
        <title>Orb-weaving spider Araneus ventricosus genome elucidates the spidroin gene catalogue.</title>
        <authorList>
            <person name="Kono N."/>
            <person name="Nakamura H."/>
            <person name="Ohtoshi R."/>
            <person name="Moran D.A.P."/>
            <person name="Shinohara A."/>
            <person name="Yoshida Y."/>
            <person name="Fujiwara M."/>
            <person name="Mori M."/>
            <person name="Tomita M."/>
            <person name="Arakawa K."/>
        </authorList>
    </citation>
    <scope>NUCLEOTIDE SEQUENCE [LARGE SCALE GENOMIC DNA]</scope>
</reference>
<proteinExistence type="predicted"/>
<evidence type="ECO:0000313" key="3">
    <source>
        <dbReference type="EMBL" id="GBN60567.1"/>
    </source>
</evidence>
<comment type="caution">
    <text evidence="1">The sequence shown here is derived from an EMBL/GenBank/DDBJ whole genome shotgun (WGS) entry which is preliminary data.</text>
</comment>